<gene>
    <name evidence="18" type="ORF">I592_03002</name>
    <name evidence="17" type="ORF">UKC_00968</name>
</gene>
<keyword evidence="9" id="KW-0547">Nucleotide-binding</keyword>
<dbReference type="CDD" id="cd01169">
    <property type="entry name" value="HMPP_kinase"/>
    <property type="match status" value="1"/>
</dbReference>
<dbReference type="PATRIC" id="fig|1158614.3.peg.997"/>
<dbReference type="EMBL" id="ASWH01000001">
    <property type="protein sequence ID" value="EOW83643.1"/>
    <property type="molecule type" value="Genomic_DNA"/>
</dbReference>
<comment type="caution">
    <text evidence="17">The sequence shown here is derived from an EMBL/GenBank/DDBJ whole genome shotgun (WGS) entry which is preliminary data.</text>
</comment>
<dbReference type="EC" id="2.7.1.49" evidence="5"/>
<dbReference type="InterPro" id="IPR004399">
    <property type="entry name" value="HMP/HMP-P_kinase_dom"/>
</dbReference>
<dbReference type="FunFam" id="3.40.1190.20:FF:000003">
    <property type="entry name" value="Phosphomethylpyrimidine kinase ThiD"/>
    <property type="match status" value="1"/>
</dbReference>
<evidence type="ECO:0000256" key="6">
    <source>
        <dbReference type="ARBA" id="ARBA00012963"/>
    </source>
</evidence>
<comment type="catalytic activity">
    <reaction evidence="1">
        <text>4-amino-5-hydroxymethyl-2-methylpyrimidine + ATP = 4-amino-2-methyl-5-(phosphooxymethyl)pyrimidine + ADP + H(+)</text>
        <dbReference type="Rhea" id="RHEA:23096"/>
        <dbReference type="ChEBI" id="CHEBI:15378"/>
        <dbReference type="ChEBI" id="CHEBI:16892"/>
        <dbReference type="ChEBI" id="CHEBI:30616"/>
        <dbReference type="ChEBI" id="CHEBI:58354"/>
        <dbReference type="ChEBI" id="CHEBI:456216"/>
        <dbReference type="EC" id="2.7.1.49"/>
    </reaction>
</comment>
<dbReference type="Pfam" id="PF08543">
    <property type="entry name" value="Phos_pyr_kin"/>
    <property type="match status" value="1"/>
</dbReference>
<evidence type="ECO:0000256" key="11">
    <source>
        <dbReference type="ARBA" id="ARBA00022840"/>
    </source>
</evidence>
<dbReference type="AlphaFoldDB" id="R2XQG6"/>
<keyword evidence="10 17" id="KW-0418">Kinase</keyword>
<evidence type="ECO:0000256" key="2">
    <source>
        <dbReference type="ARBA" id="ARBA00000565"/>
    </source>
</evidence>
<dbReference type="PANTHER" id="PTHR20858:SF17">
    <property type="entry name" value="HYDROXYMETHYLPYRIMIDINE_PHOSPHOMETHYLPYRIMIDINE KINASE THI20-RELATED"/>
    <property type="match status" value="1"/>
</dbReference>
<evidence type="ECO:0000256" key="9">
    <source>
        <dbReference type="ARBA" id="ARBA00022741"/>
    </source>
</evidence>
<comment type="pathway">
    <text evidence="13">Cofactor biosynthesis; thiamine diphosphate biosynthesis; 4-amino-2-methyl-5-diphosphomethylpyrimidine from 5-amino-1-(5-phospho-D-ribosyl)imidazole: step 2/3.</text>
</comment>
<evidence type="ECO:0000256" key="4">
    <source>
        <dbReference type="ARBA" id="ARBA00009879"/>
    </source>
</evidence>
<evidence type="ECO:0000256" key="10">
    <source>
        <dbReference type="ARBA" id="ARBA00022777"/>
    </source>
</evidence>
<dbReference type="SUPFAM" id="SSF53613">
    <property type="entry name" value="Ribokinase-like"/>
    <property type="match status" value="1"/>
</dbReference>
<comment type="similarity">
    <text evidence="4">Belongs to the ThiD family.</text>
</comment>
<dbReference type="HOGENOM" id="CLU_020520_0_0_9"/>
<evidence type="ECO:0000313" key="17">
    <source>
        <dbReference type="EMBL" id="EOI56783.1"/>
    </source>
</evidence>
<feature type="domain" description="Pyridoxamine kinase/Phosphomethylpyrimidine kinase" evidence="16">
    <location>
        <begin position="15"/>
        <end position="260"/>
    </location>
</feature>
<sequence>MINATPQVVTIAGSDSGGGAGVQADLKTFQARNAFGMSIFVALTAQNTYGVQNSMAIPSAFIEDQFDSLAADFAIGAAKTGMLADVERVETVVKKLKQVDFGPLIVDPVMVAKGGHHLLQSDAVKTINEQLLPLATIVTPNLPEAEVIIGERIVTDQEMVAAAKKLQAFGTENVVVKGGHSQKKEAADFVLLASGDAFWMSAPRVETASTHGTGDTFSACIAAELAKGTELKEAILIGKRFIQAAIRQPIFVGHGHGPTNHWAEITESISIQDALV</sequence>
<evidence type="ECO:0000256" key="1">
    <source>
        <dbReference type="ARBA" id="ARBA00000151"/>
    </source>
</evidence>
<dbReference type="NCBIfam" id="TIGR00097">
    <property type="entry name" value="HMP-P_kinase"/>
    <property type="match status" value="1"/>
</dbReference>
<dbReference type="EMBL" id="AJDQ01000006">
    <property type="protein sequence ID" value="EOI56783.1"/>
    <property type="molecule type" value="Genomic_DNA"/>
</dbReference>
<dbReference type="GO" id="GO:0005829">
    <property type="term" value="C:cytosol"/>
    <property type="evidence" value="ECO:0007669"/>
    <property type="project" value="TreeGrafter"/>
</dbReference>
<evidence type="ECO:0000256" key="8">
    <source>
        <dbReference type="ARBA" id="ARBA00022679"/>
    </source>
</evidence>
<dbReference type="Proteomes" id="UP000013750">
    <property type="component" value="Unassembled WGS sequence"/>
</dbReference>
<dbReference type="OrthoDB" id="9810880at2"/>
<evidence type="ECO:0000256" key="3">
    <source>
        <dbReference type="ARBA" id="ARBA00004769"/>
    </source>
</evidence>
<evidence type="ECO:0000313" key="18">
    <source>
        <dbReference type="EMBL" id="EOW83643.1"/>
    </source>
</evidence>
<reference evidence="18 20" key="2">
    <citation type="submission" date="2013-03" db="EMBL/GenBank/DDBJ databases">
        <title>The Genome Sequence of Enterococcus gilvus ATCC BAA-350 (PacBio/Illumina hybrid assembly).</title>
        <authorList>
            <consortium name="The Broad Institute Genomics Platform"/>
            <consortium name="The Broad Institute Genome Sequencing Center for Infectious Disease"/>
            <person name="Earl A."/>
            <person name="Russ C."/>
            <person name="Gilmore M."/>
            <person name="Surin D."/>
            <person name="Walker B."/>
            <person name="Young S."/>
            <person name="Zeng Q."/>
            <person name="Gargeya S."/>
            <person name="Fitzgerald M."/>
            <person name="Haas B."/>
            <person name="Abouelleil A."/>
            <person name="Allen A.W."/>
            <person name="Alvarado L."/>
            <person name="Arachchi H.M."/>
            <person name="Berlin A.M."/>
            <person name="Chapman S.B."/>
            <person name="Gainer-Dewar J."/>
            <person name="Goldberg J."/>
            <person name="Griggs A."/>
            <person name="Gujja S."/>
            <person name="Hansen M."/>
            <person name="Howarth C."/>
            <person name="Imamovic A."/>
            <person name="Ireland A."/>
            <person name="Larimer J."/>
            <person name="McCowan C."/>
            <person name="Murphy C."/>
            <person name="Pearson M."/>
            <person name="Poon T.W."/>
            <person name="Priest M."/>
            <person name="Roberts A."/>
            <person name="Saif S."/>
            <person name="Shea T."/>
            <person name="Sisk P."/>
            <person name="Sykes S."/>
            <person name="Wortman J."/>
            <person name="Nusbaum C."/>
            <person name="Birren B."/>
        </authorList>
    </citation>
    <scope>NUCLEOTIDE SEQUENCE [LARGE SCALE GENOMIC DNA]</scope>
    <source>
        <strain evidence="18 20">ATCC BAA-350</strain>
    </source>
</reference>
<proteinExistence type="inferred from homology"/>
<dbReference type="GO" id="GO:0009228">
    <property type="term" value="P:thiamine biosynthetic process"/>
    <property type="evidence" value="ECO:0007669"/>
    <property type="project" value="UniProtKB-KW"/>
</dbReference>
<comment type="catalytic activity">
    <reaction evidence="2">
        <text>4-amino-2-methyl-5-(phosphooxymethyl)pyrimidine + ATP = 4-amino-2-methyl-5-(diphosphooxymethyl)pyrimidine + ADP</text>
        <dbReference type="Rhea" id="RHEA:19893"/>
        <dbReference type="ChEBI" id="CHEBI:30616"/>
        <dbReference type="ChEBI" id="CHEBI:57841"/>
        <dbReference type="ChEBI" id="CHEBI:58354"/>
        <dbReference type="ChEBI" id="CHEBI:456216"/>
        <dbReference type="EC" id="2.7.4.7"/>
    </reaction>
</comment>
<keyword evidence="11" id="KW-0067">ATP-binding</keyword>
<name>R2XQG6_9ENTE</name>
<keyword evidence="12" id="KW-0784">Thiamine biosynthesis</keyword>
<reference evidence="17 19" key="1">
    <citation type="submission" date="2013-02" db="EMBL/GenBank/DDBJ databases">
        <title>The Genome Sequence of Enterococcus gilvus ATCC BAA-350.</title>
        <authorList>
            <consortium name="The Broad Institute Genome Sequencing Platform"/>
            <consortium name="The Broad Institute Genome Sequencing Center for Infectious Disease"/>
            <person name="Earl A.M."/>
            <person name="Gilmore M.S."/>
            <person name="Lebreton F."/>
            <person name="Walker B."/>
            <person name="Young S.K."/>
            <person name="Zeng Q."/>
            <person name="Gargeya S."/>
            <person name="Fitzgerald M."/>
            <person name="Haas B."/>
            <person name="Abouelleil A."/>
            <person name="Alvarado L."/>
            <person name="Arachchi H.M."/>
            <person name="Berlin A.M."/>
            <person name="Chapman S.B."/>
            <person name="Dewar J."/>
            <person name="Goldberg J."/>
            <person name="Griggs A."/>
            <person name="Gujja S."/>
            <person name="Hansen M."/>
            <person name="Howarth C."/>
            <person name="Imamovic A."/>
            <person name="Larimer J."/>
            <person name="McCowan C."/>
            <person name="Murphy C."/>
            <person name="Neiman D."/>
            <person name="Pearson M."/>
            <person name="Priest M."/>
            <person name="Roberts A."/>
            <person name="Saif S."/>
            <person name="Shea T."/>
            <person name="Sisk P."/>
            <person name="Sykes S."/>
            <person name="Wortman J."/>
            <person name="Nusbaum C."/>
            <person name="Birren B."/>
        </authorList>
    </citation>
    <scope>NUCLEOTIDE SEQUENCE [LARGE SCALE GENOMIC DNA]</scope>
    <source>
        <strain evidence="17 19">ATCC BAA-350</strain>
    </source>
</reference>
<dbReference type="Gene3D" id="3.40.1190.20">
    <property type="match status" value="1"/>
</dbReference>
<comment type="pathway">
    <text evidence="3">Cofactor biosynthesis; thiamine diphosphate biosynthesis; 4-amino-2-methyl-5-diphosphomethylpyrimidine from 5-amino-1-(5-phospho-D-ribosyl)imidazole: step 3/3.</text>
</comment>
<dbReference type="Proteomes" id="UP000014160">
    <property type="component" value="Unassembled WGS sequence"/>
</dbReference>
<evidence type="ECO:0000256" key="7">
    <source>
        <dbReference type="ARBA" id="ARBA00019161"/>
    </source>
</evidence>
<evidence type="ECO:0000256" key="5">
    <source>
        <dbReference type="ARBA" id="ARBA00012135"/>
    </source>
</evidence>
<protein>
    <recommendedName>
        <fullName evidence="7">Hydroxymethylpyrimidine/phosphomethylpyrimidine kinase</fullName>
        <ecNumber evidence="5">2.7.1.49</ecNumber>
        <ecNumber evidence="6">2.7.4.7</ecNumber>
    </recommendedName>
    <alternativeName>
        <fullName evidence="14">Hydroxymethylpyrimidine kinase</fullName>
    </alternativeName>
    <alternativeName>
        <fullName evidence="15">Hydroxymethylpyrimidine phosphate kinase</fullName>
    </alternativeName>
</protein>
<dbReference type="RefSeq" id="WP_010779416.1">
    <property type="nucleotide sequence ID" value="NZ_ASWH01000001.1"/>
</dbReference>
<evidence type="ECO:0000259" key="16">
    <source>
        <dbReference type="Pfam" id="PF08543"/>
    </source>
</evidence>
<evidence type="ECO:0000256" key="15">
    <source>
        <dbReference type="ARBA" id="ARBA00043176"/>
    </source>
</evidence>
<dbReference type="InterPro" id="IPR013749">
    <property type="entry name" value="PM/HMP-P_kinase-1"/>
</dbReference>
<dbReference type="eggNOG" id="COG0351">
    <property type="taxonomic scope" value="Bacteria"/>
</dbReference>
<dbReference type="GO" id="GO:0008902">
    <property type="term" value="F:hydroxymethylpyrimidine kinase activity"/>
    <property type="evidence" value="ECO:0007669"/>
    <property type="project" value="UniProtKB-EC"/>
</dbReference>
<evidence type="ECO:0000313" key="19">
    <source>
        <dbReference type="Proteomes" id="UP000013750"/>
    </source>
</evidence>
<evidence type="ECO:0000313" key="20">
    <source>
        <dbReference type="Proteomes" id="UP000014160"/>
    </source>
</evidence>
<dbReference type="GO" id="GO:0005524">
    <property type="term" value="F:ATP binding"/>
    <property type="evidence" value="ECO:0007669"/>
    <property type="project" value="UniProtKB-KW"/>
</dbReference>
<accession>R2XQG6</accession>
<evidence type="ECO:0000256" key="12">
    <source>
        <dbReference type="ARBA" id="ARBA00022977"/>
    </source>
</evidence>
<organism evidence="17 19">
    <name type="scientific">Enterococcus gilvus ATCC BAA-350</name>
    <dbReference type="NCBI Taxonomy" id="1158614"/>
    <lineage>
        <taxon>Bacteria</taxon>
        <taxon>Bacillati</taxon>
        <taxon>Bacillota</taxon>
        <taxon>Bacilli</taxon>
        <taxon>Lactobacillales</taxon>
        <taxon>Enterococcaceae</taxon>
        <taxon>Enterococcus</taxon>
    </lineage>
</organism>
<dbReference type="EC" id="2.7.4.7" evidence="6"/>
<dbReference type="InterPro" id="IPR029056">
    <property type="entry name" value="Ribokinase-like"/>
</dbReference>
<keyword evidence="8" id="KW-0808">Transferase</keyword>
<evidence type="ECO:0000256" key="14">
    <source>
        <dbReference type="ARBA" id="ARBA00042102"/>
    </source>
</evidence>
<dbReference type="PANTHER" id="PTHR20858">
    <property type="entry name" value="PHOSPHOMETHYLPYRIMIDINE KINASE"/>
    <property type="match status" value="1"/>
</dbReference>
<dbReference type="GO" id="GO:0008972">
    <property type="term" value="F:phosphomethylpyrimidine kinase activity"/>
    <property type="evidence" value="ECO:0007669"/>
    <property type="project" value="UniProtKB-EC"/>
</dbReference>
<evidence type="ECO:0000256" key="13">
    <source>
        <dbReference type="ARBA" id="ARBA00037917"/>
    </source>
</evidence>
<keyword evidence="20" id="KW-1185">Reference proteome</keyword>